<dbReference type="EMBL" id="JACRUO010000001">
    <property type="protein sequence ID" value="MBD3689116.1"/>
    <property type="molecule type" value="Genomic_DNA"/>
</dbReference>
<feature type="compositionally biased region" description="Basic and acidic residues" evidence="1">
    <location>
        <begin position="159"/>
        <end position="168"/>
    </location>
</feature>
<dbReference type="Proteomes" id="UP000627538">
    <property type="component" value="Unassembled WGS sequence"/>
</dbReference>
<feature type="region of interest" description="Disordered" evidence="1">
    <location>
        <begin position="192"/>
        <end position="222"/>
    </location>
</feature>
<reference evidence="3 4" key="1">
    <citation type="submission" date="2020-08" db="EMBL/GenBank/DDBJ databases">
        <title>Winkia gen. nov., sp. nov., isolated from faeces of the Anser albifrons in China.</title>
        <authorList>
            <person name="Liu Q."/>
        </authorList>
    </citation>
    <scope>NUCLEOTIDE SEQUENCE [LARGE SCALE GENOMIC DNA]</scope>
    <source>
        <strain evidence="3 4">C62</strain>
    </source>
</reference>
<keyword evidence="4" id="KW-1185">Reference proteome</keyword>
<organism evidence="3 4">
    <name type="scientific">Nanchangia anserum</name>
    <dbReference type="NCBI Taxonomy" id="2692125"/>
    <lineage>
        <taxon>Bacteria</taxon>
        <taxon>Bacillati</taxon>
        <taxon>Actinomycetota</taxon>
        <taxon>Actinomycetes</taxon>
        <taxon>Actinomycetales</taxon>
        <taxon>Actinomycetaceae</taxon>
        <taxon>Nanchangia</taxon>
    </lineage>
</organism>
<feature type="transmembrane region" description="Helical" evidence="2">
    <location>
        <begin position="59"/>
        <end position="77"/>
    </location>
</feature>
<comment type="caution">
    <text evidence="3">The sequence shown here is derived from an EMBL/GenBank/DDBJ whole genome shotgun (WGS) entry which is preliminary data.</text>
</comment>
<evidence type="ECO:0000256" key="2">
    <source>
        <dbReference type="SAM" id="Phobius"/>
    </source>
</evidence>
<evidence type="ECO:0000313" key="4">
    <source>
        <dbReference type="Proteomes" id="UP000627538"/>
    </source>
</evidence>
<keyword evidence="2" id="KW-1133">Transmembrane helix</keyword>
<feature type="compositionally biased region" description="Basic and acidic residues" evidence="1">
    <location>
        <begin position="100"/>
        <end position="118"/>
    </location>
</feature>
<dbReference type="RefSeq" id="WP_191071187.1">
    <property type="nucleotide sequence ID" value="NZ_CP060506.1"/>
</dbReference>
<evidence type="ECO:0000256" key="1">
    <source>
        <dbReference type="SAM" id="MobiDB-lite"/>
    </source>
</evidence>
<gene>
    <name evidence="3" type="ORF">H8R10_02565</name>
</gene>
<feature type="region of interest" description="Disordered" evidence="1">
    <location>
        <begin position="100"/>
        <end position="119"/>
    </location>
</feature>
<name>A0A8I0GBA4_9ACTO</name>
<feature type="transmembrane region" description="Helical" evidence="2">
    <location>
        <begin position="35"/>
        <end position="53"/>
    </location>
</feature>
<feature type="region of interest" description="Disordered" evidence="1">
    <location>
        <begin position="124"/>
        <end position="180"/>
    </location>
</feature>
<evidence type="ECO:0000313" key="3">
    <source>
        <dbReference type="EMBL" id="MBD3689116.1"/>
    </source>
</evidence>
<keyword evidence="2" id="KW-0472">Membrane</keyword>
<feature type="compositionally biased region" description="Polar residues" evidence="1">
    <location>
        <begin position="149"/>
        <end position="158"/>
    </location>
</feature>
<sequence>MGQGTQQGRLAALADERARYAASITRRAAAAKRRLALAVALTVAAAVLAVLAATSVLAWGWVAVPLAALVATLVLGARATKVGRDNDAIMEARIERLRHEARTGERAQRDSRASRDLGHAALDSARGALKGRRADDAEAVSAAGEGQVIQLTPMNQDAPSRDAEDNREVAATAGPAPRAKVAHVDAASDDESVAVSVPRAKASESVTDPFSKPLTPMPLPRVMTPMRPMIQSSDIDTKELLRQQRSEVAARIPFRPTRPVTPEGVPMTSAEVAAGGRVQFSVDDIITRRCVGD</sequence>
<protein>
    <submittedName>
        <fullName evidence="3">Uncharacterized protein</fullName>
    </submittedName>
</protein>
<accession>A0A8I0GBA4</accession>
<dbReference type="AlphaFoldDB" id="A0A8I0GBA4"/>
<proteinExistence type="predicted"/>
<keyword evidence="2" id="KW-0812">Transmembrane</keyword>